<sequence length="398" mass="44789">MANNPKLELQASDSQLSGFLDLASLPSGVNLYPQPPDIRNWFSSYVYESNSLDGFQDFDVSAKIFTEEEEKAKWDDIRVIKKINDGLHAGKMEFLDRIVKCSEADALEHSKHADVVLGFSDSLSLSSVSEPHDIRKWFSSYLDESPPLDTADGFIFSDYEERKESNAGIADLDSHTRISEVVAKCNNFVKGSKQTFQSDSTDCQKLEPNRIPHELNELASETISQHMLPEPKKQARSHDSVEEYINVNTYDKKNKAKSDTMLMCRTTQSNVVGSVENYAGGQEGNYCPSVKKKDNAKKGLSKEGKLQKENLGDAFPENGFVSTRKSSNRAYTMTFTEPQRVQFESRSQGVKQGPDHVECTEIRRNVLSETTNFHLTKELGITGKWCCPQRISRTLARL</sequence>
<reference evidence="1 2" key="1">
    <citation type="journal article" date="2015" name="Proc. Natl. Acad. Sci. U.S.A.">
        <title>The resurrection genome of Boea hygrometrica: A blueprint for survival of dehydration.</title>
        <authorList>
            <person name="Xiao L."/>
            <person name="Yang G."/>
            <person name="Zhang L."/>
            <person name="Yang X."/>
            <person name="Zhao S."/>
            <person name="Ji Z."/>
            <person name="Zhou Q."/>
            <person name="Hu M."/>
            <person name="Wang Y."/>
            <person name="Chen M."/>
            <person name="Xu Y."/>
            <person name="Jin H."/>
            <person name="Xiao X."/>
            <person name="Hu G."/>
            <person name="Bao F."/>
            <person name="Hu Y."/>
            <person name="Wan P."/>
            <person name="Li L."/>
            <person name="Deng X."/>
            <person name="Kuang T."/>
            <person name="Xiang C."/>
            <person name="Zhu J.K."/>
            <person name="Oliver M.J."/>
            <person name="He Y."/>
        </authorList>
    </citation>
    <scope>NUCLEOTIDE SEQUENCE [LARGE SCALE GENOMIC DNA]</scope>
    <source>
        <strain evidence="2">cv. XS01</strain>
    </source>
</reference>
<accession>A0A2Z6ZZD1</accession>
<dbReference type="PANTHER" id="PTHR36368:SF1">
    <property type="entry name" value="ATP-DEPENDENT CASEINOLYTIC PROTEASE_CROTONASE FAMILY PROTEIN"/>
    <property type="match status" value="1"/>
</dbReference>
<dbReference type="Proteomes" id="UP000250235">
    <property type="component" value="Unassembled WGS sequence"/>
</dbReference>
<proteinExistence type="predicted"/>
<dbReference type="EMBL" id="KV020320">
    <property type="protein sequence ID" value="KZV14624.1"/>
    <property type="molecule type" value="Genomic_DNA"/>
</dbReference>
<evidence type="ECO:0000313" key="2">
    <source>
        <dbReference type="Proteomes" id="UP000250235"/>
    </source>
</evidence>
<name>A0A2Z6ZZD1_9LAMI</name>
<dbReference type="AlphaFoldDB" id="A0A2Z6ZZD1"/>
<dbReference type="OrthoDB" id="1847229at2759"/>
<protein>
    <submittedName>
        <fullName evidence="1">Uncharacterized protein</fullName>
    </submittedName>
</protein>
<organism evidence="1 2">
    <name type="scientific">Dorcoceras hygrometricum</name>
    <dbReference type="NCBI Taxonomy" id="472368"/>
    <lineage>
        <taxon>Eukaryota</taxon>
        <taxon>Viridiplantae</taxon>
        <taxon>Streptophyta</taxon>
        <taxon>Embryophyta</taxon>
        <taxon>Tracheophyta</taxon>
        <taxon>Spermatophyta</taxon>
        <taxon>Magnoliopsida</taxon>
        <taxon>eudicotyledons</taxon>
        <taxon>Gunneridae</taxon>
        <taxon>Pentapetalae</taxon>
        <taxon>asterids</taxon>
        <taxon>lamiids</taxon>
        <taxon>Lamiales</taxon>
        <taxon>Gesneriaceae</taxon>
        <taxon>Didymocarpoideae</taxon>
        <taxon>Trichosporeae</taxon>
        <taxon>Loxocarpinae</taxon>
        <taxon>Dorcoceras</taxon>
    </lineage>
</organism>
<keyword evidence="2" id="KW-1185">Reference proteome</keyword>
<evidence type="ECO:0000313" key="1">
    <source>
        <dbReference type="EMBL" id="KZV14624.1"/>
    </source>
</evidence>
<dbReference type="PANTHER" id="PTHR36368">
    <property type="entry name" value="ATP-DEPENDENT CASEINOLYTIC PROTEASE/CROTONASE FAMILY PROTEIN"/>
    <property type="match status" value="1"/>
</dbReference>
<gene>
    <name evidence="1" type="ORF">F511_42262</name>
</gene>